<feature type="signal peptide" evidence="1">
    <location>
        <begin position="1"/>
        <end position="18"/>
    </location>
</feature>
<accession>R7U6Z3</accession>
<keyword evidence="1" id="KW-0732">Signal</keyword>
<evidence type="ECO:0000313" key="4">
    <source>
        <dbReference type="Proteomes" id="UP000014760"/>
    </source>
</evidence>
<organism evidence="2">
    <name type="scientific">Capitella teleta</name>
    <name type="common">Polychaete worm</name>
    <dbReference type="NCBI Taxonomy" id="283909"/>
    <lineage>
        <taxon>Eukaryota</taxon>
        <taxon>Metazoa</taxon>
        <taxon>Spiralia</taxon>
        <taxon>Lophotrochozoa</taxon>
        <taxon>Annelida</taxon>
        <taxon>Polychaeta</taxon>
        <taxon>Sedentaria</taxon>
        <taxon>Scolecida</taxon>
        <taxon>Capitellidae</taxon>
        <taxon>Capitella</taxon>
    </lineage>
</organism>
<dbReference type="Proteomes" id="UP000014760">
    <property type="component" value="Unassembled WGS sequence"/>
</dbReference>
<dbReference type="HOGENOM" id="CLU_104324_0_0_1"/>
<reference evidence="2 4" key="2">
    <citation type="journal article" date="2013" name="Nature">
        <title>Insights into bilaterian evolution from three spiralian genomes.</title>
        <authorList>
            <person name="Simakov O."/>
            <person name="Marletaz F."/>
            <person name="Cho S.J."/>
            <person name="Edsinger-Gonzales E."/>
            <person name="Havlak P."/>
            <person name="Hellsten U."/>
            <person name="Kuo D.H."/>
            <person name="Larsson T."/>
            <person name="Lv J."/>
            <person name="Arendt D."/>
            <person name="Savage R."/>
            <person name="Osoegawa K."/>
            <person name="de Jong P."/>
            <person name="Grimwood J."/>
            <person name="Chapman J.A."/>
            <person name="Shapiro H."/>
            <person name="Aerts A."/>
            <person name="Otillar R.P."/>
            <person name="Terry A.Y."/>
            <person name="Boore J.L."/>
            <person name="Grigoriev I.V."/>
            <person name="Lindberg D.R."/>
            <person name="Seaver E.C."/>
            <person name="Weisblat D.A."/>
            <person name="Putnam N.H."/>
            <person name="Rokhsar D.S."/>
        </authorList>
    </citation>
    <scope>NUCLEOTIDE SEQUENCE</scope>
    <source>
        <strain evidence="2 4">I ESC-2004</strain>
    </source>
</reference>
<feature type="chain" id="PRO_5008787747" description="Farnesoic acid O-methyl transferase domain-containing protein" evidence="1">
    <location>
        <begin position="19"/>
        <end position="232"/>
    </location>
</feature>
<dbReference type="EMBL" id="AMQN01009149">
    <property type="status" value="NOT_ANNOTATED_CDS"/>
    <property type="molecule type" value="Genomic_DNA"/>
</dbReference>
<reference evidence="4" key="1">
    <citation type="submission" date="2012-12" db="EMBL/GenBank/DDBJ databases">
        <authorList>
            <person name="Hellsten U."/>
            <person name="Grimwood J."/>
            <person name="Chapman J.A."/>
            <person name="Shapiro H."/>
            <person name="Aerts A."/>
            <person name="Otillar R.P."/>
            <person name="Terry A.Y."/>
            <person name="Boore J.L."/>
            <person name="Simakov O."/>
            <person name="Marletaz F."/>
            <person name="Cho S.-J."/>
            <person name="Edsinger-Gonzales E."/>
            <person name="Havlak P."/>
            <person name="Kuo D.-H."/>
            <person name="Larsson T."/>
            <person name="Lv J."/>
            <person name="Arendt D."/>
            <person name="Savage R."/>
            <person name="Osoegawa K."/>
            <person name="de Jong P."/>
            <person name="Lindberg D.R."/>
            <person name="Seaver E.C."/>
            <person name="Weisblat D.A."/>
            <person name="Putnam N.H."/>
            <person name="Grigoriev I.V."/>
            <person name="Rokhsar D.S."/>
        </authorList>
    </citation>
    <scope>NUCLEOTIDE SEQUENCE</scope>
    <source>
        <strain evidence="4">I ESC-2004</strain>
    </source>
</reference>
<evidence type="ECO:0000313" key="2">
    <source>
        <dbReference type="EMBL" id="ELU01754.1"/>
    </source>
</evidence>
<reference evidence="3" key="3">
    <citation type="submission" date="2015-06" db="UniProtKB">
        <authorList>
            <consortium name="EnsemblMetazoa"/>
        </authorList>
    </citation>
    <scope>IDENTIFICATION</scope>
</reference>
<proteinExistence type="predicted"/>
<gene>
    <name evidence="2" type="ORF">CAPTEDRAFT_195185</name>
</gene>
<keyword evidence="4" id="KW-1185">Reference proteome</keyword>
<evidence type="ECO:0008006" key="5">
    <source>
        <dbReference type="Google" id="ProtNLM"/>
    </source>
</evidence>
<evidence type="ECO:0000313" key="3">
    <source>
        <dbReference type="EnsemblMetazoa" id="CapteP195185"/>
    </source>
</evidence>
<dbReference type="OrthoDB" id="6156557at2759"/>
<evidence type="ECO:0000256" key="1">
    <source>
        <dbReference type="SAM" id="SignalP"/>
    </source>
</evidence>
<dbReference type="AlphaFoldDB" id="R7U6Z3"/>
<protein>
    <recommendedName>
        <fullName evidence="5">Farnesoic acid O-methyl transferase domain-containing protein</fullName>
    </recommendedName>
</protein>
<dbReference type="EMBL" id="KB304715">
    <property type="protein sequence ID" value="ELU01754.1"/>
    <property type="molecule type" value="Genomic_DNA"/>
</dbReference>
<name>R7U6Z3_CAPTE</name>
<sequence length="232" mass="26377">MNTFLVLTLALLADFTMGDVHMCFMMETQYNSDNGEKIVNHYPNADHFYIGVKTCSAIEIKLFFGLECEFQIRLGLGLTSITGGKLSKKCTSPNQEYYDYSLDDYEDIWVDDDLKLLDCNAMRYFWVEWSSEGLSFGQGLQVGSGTLATYNGAEAQIYLNAKLISYGLAEIENQCVHDVYTHYTIWYLEIPTIWVGFIAYSKKPLATGIVPYSNVVWSLDISTQLKPVHRLI</sequence>
<dbReference type="EnsemblMetazoa" id="CapteT195185">
    <property type="protein sequence ID" value="CapteP195185"/>
    <property type="gene ID" value="CapteG195185"/>
</dbReference>